<dbReference type="STRING" id="1121025.SAMN02745249_01058"/>
<dbReference type="GO" id="GO:0009249">
    <property type="term" value="P:protein lipoylation"/>
    <property type="evidence" value="ECO:0007669"/>
    <property type="project" value="InterPro"/>
</dbReference>
<dbReference type="Proteomes" id="UP000184128">
    <property type="component" value="Unassembled WGS sequence"/>
</dbReference>
<evidence type="ECO:0000313" key="10">
    <source>
        <dbReference type="Proteomes" id="UP000184128"/>
    </source>
</evidence>
<organism evidence="9 10">
    <name type="scientific">Atopostipes suicloacalis DSM 15692</name>
    <dbReference type="NCBI Taxonomy" id="1121025"/>
    <lineage>
        <taxon>Bacteria</taxon>
        <taxon>Bacillati</taxon>
        <taxon>Bacillota</taxon>
        <taxon>Bacilli</taxon>
        <taxon>Lactobacillales</taxon>
        <taxon>Carnobacteriaceae</taxon>
        <taxon>Atopostipes</taxon>
    </lineage>
</organism>
<dbReference type="SUPFAM" id="SSF55681">
    <property type="entry name" value="Class II aaRS and biotin synthetases"/>
    <property type="match status" value="1"/>
</dbReference>
<keyword evidence="5" id="KW-0547">Nucleotide-binding</keyword>
<name>A0A1M4VZS3_9LACT</name>
<dbReference type="SUPFAM" id="SSF82649">
    <property type="entry name" value="SufE/NifU"/>
    <property type="match status" value="1"/>
</dbReference>
<evidence type="ECO:0000313" key="9">
    <source>
        <dbReference type="EMBL" id="SHE74383.1"/>
    </source>
</evidence>
<dbReference type="EMBL" id="FQUF01000013">
    <property type="protein sequence ID" value="SHE74383.1"/>
    <property type="molecule type" value="Genomic_DNA"/>
</dbReference>
<evidence type="ECO:0000256" key="2">
    <source>
        <dbReference type="ARBA" id="ARBA00005124"/>
    </source>
</evidence>
<protein>
    <recommendedName>
        <fullName evidence="3">lipoate--protein ligase</fullName>
        <ecNumber evidence="3">6.3.1.20</ecNumber>
    </recommendedName>
</protein>
<dbReference type="OrthoDB" id="9788148at2"/>
<sequence>MYYILNERNGKEIHDSKINTATSNYIVNHLDLDEPAVFFSIHKPTVMVGRYQNAYAEVDQRYLEENNIFLLRRLSGGGAVYHDMGNIMFMLTGPSEGSGQKHFVEYSKPILEAISALGVENVQASGRNDLQIGDQKFSGTSFYSTKEHFMFGATISYDLNKEVAEKVLKPNKRKLKAHRTKSVKGRMTNVKEHLDYPYSEWSTSEFRDYIVCHIFDVETIDQVKTYVLTDEDWEQIDKIADETFNNPEWNWGNRSDFELKNTRRFKQGTFEFYADIEDGKITRSQILGDFFAKEDFNRLTIDLEGKEFQPSQIEEVLMKHDLEKILSDLTVEQLLTLIFDEEEEE</sequence>
<dbReference type="InterPro" id="IPR045864">
    <property type="entry name" value="aa-tRNA-synth_II/BPL/LPL"/>
</dbReference>
<dbReference type="NCBIfam" id="TIGR00545">
    <property type="entry name" value="lipoyltrans"/>
    <property type="match status" value="1"/>
</dbReference>
<dbReference type="Gene3D" id="3.30.390.50">
    <property type="entry name" value="CO dehydrogenase flavoprotein, C-terminal domain"/>
    <property type="match status" value="1"/>
</dbReference>
<dbReference type="InterPro" id="IPR019491">
    <property type="entry name" value="Lipoate_protein_ligase_C"/>
</dbReference>
<evidence type="ECO:0000259" key="8">
    <source>
        <dbReference type="PROSITE" id="PS51733"/>
    </source>
</evidence>
<dbReference type="CDD" id="cd16443">
    <property type="entry name" value="LplA"/>
    <property type="match status" value="1"/>
</dbReference>
<dbReference type="PANTHER" id="PTHR12561">
    <property type="entry name" value="LIPOATE-PROTEIN LIGASE"/>
    <property type="match status" value="1"/>
</dbReference>
<dbReference type="PROSITE" id="PS51733">
    <property type="entry name" value="BPL_LPL_CATALYTIC"/>
    <property type="match status" value="1"/>
</dbReference>
<dbReference type="GO" id="GO:0005737">
    <property type="term" value="C:cytoplasm"/>
    <property type="evidence" value="ECO:0007669"/>
    <property type="project" value="TreeGrafter"/>
</dbReference>
<dbReference type="RefSeq" id="WP_073297428.1">
    <property type="nucleotide sequence ID" value="NZ_FQUF01000013.1"/>
</dbReference>
<dbReference type="GO" id="GO:0016979">
    <property type="term" value="F:lipoate-protein ligase activity"/>
    <property type="evidence" value="ECO:0007669"/>
    <property type="project" value="UniProtKB-EC"/>
</dbReference>
<accession>A0A1M4VZS3</accession>
<gene>
    <name evidence="9" type="ORF">SAMN02745249_01058</name>
</gene>
<dbReference type="Pfam" id="PF10437">
    <property type="entry name" value="Lip_prot_lig_C"/>
    <property type="match status" value="1"/>
</dbReference>
<evidence type="ECO:0000256" key="5">
    <source>
        <dbReference type="ARBA" id="ARBA00022741"/>
    </source>
</evidence>
<comment type="catalytic activity">
    <reaction evidence="7">
        <text>L-lysyl-[lipoyl-carrier protein] + (R)-lipoate + ATP = N(6)-[(R)-lipoyl]-L-lysyl-[lipoyl-carrier protein] + AMP + diphosphate + H(+)</text>
        <dbReference type="Rhea" id="RHEA:49288"/>
        <dbReference type="Rhea" id="RHEA-COMP:10500"/>
        <dbReference type="Rhea" id="RHEA-COMP:10502"/>
        <dbReference type="ChEBI" id="CHEBI:15378"/>
        <dbReference type="ChEBI" id="CHEBI:29969"/>
        <dbReference type="ChEBI" id="CHEBI:30616"/>
        <dbReference type="ChEBI" id="CHEBI:33019"/>
        <dbReference type="ChEBI" id="CHEBI:83088"/>
        <dbReference type="ChEBI" id="CHEBI:83099"/>
        <dbReference type="ChEBI" id="CHEBI:456215"/>
        <dbReference type="EC" id="6.3.1.20"/>
    </reaction>
</comment>
<dbReference type="InterPro" id="IPR004562">
    <property type="entry name" value="LipoylTrfase_LipoateP_Ligase"/>
</dbReference>
<dbReference type="UniPathway" id="UPA00537">
    <property type="reaction ID" value="UER00594"/>
</dbReference>
<feature type="domain" description="BPL/LPL catalytic" evidence="8">
    <location>
        <begin position="31"/>
        <end position="206"/>
    </location>
</feature>
<evidence type="ECO:0000256" key="6">
    <source>
        <dbReference type="ARBA" id="ARBA00022840"/>
    </source>
</evidence>
<proteinExistence type="predicted"/>
<dbReference type="GO" id="GO:0005524">
    <property type="term" value="F:ATP binding"/>
    <property type="evidence" value="ECO:0007669"/>
    <property type="project" value="UniProtKB-KW"/>
</dbReference>
<keyword evidence="10" id="KW-1185">Reference proteome</keyword>
<dbReference type="EC" id="6.3.1.20" evidence="3"/>
<evidence type="ECO:0000256" key="3">
    <source>
        <dbReference type="ARBA" id="ARBA00012367"/>
    </source>
</evidence>
<evidence type="ECO:0000256" key="1">
    <source>
        <dbReference type="ARBA" id="ARBA00005085"/>
    </source>
</evidence>
<reference evidence="9 10" key="1">
    <citation type="submission" date="2016-11" db="EMBL/GenBank/DDBJ databases">
        <authorList>
            <person name="Jaros S."/>
            <person name="Januszkiewicz K."/>
            <person name="Wedrychowicz H."/>
        </authorList>
    </citation>
    <scope>NUCLEOTIDE SEQUENCE [LARGE SCALE GENOMIC DNA]</scope>
    <source>
        <strain evidence="9 10">DSM 15692</strain>
    </source>
</reference>
<comment type="pathway">
    <text evidence="2">Protein modification; protein lipoylation via exogenous pathway; protein N(6)-(lipoyl)lysine from lipoate: step 1/2.</text>
</comment>
<evidence type="ECO:0000256" key="7">
    <source>
        <dbReference type="ARBA" id="ARBA00048037"/>
    </source>
</evidence>
<dbReference type="AlphaFoldDB" id="A0A1M4VZS3"/>
<dbReference type="GO" id="GO:0017118">
    <property type="term" value="F:lipoyltransferase activity"/>
    <property type="evidence" value="ECO:0007669"/>
    <property type="project" value="TreeGrafter"/>
</dbReference>
<comment type="pathway">
    <text evidence="1">Protein modification; protein lipoylation via exogenous pathway; protein N(6)-(lipoyl)lysine from lipoate: step 2/2.</text>
</comment>
<evidence type="ECO:0000256" key="4">
    <source>
        <dbReference type="ARBA" id="ARBA00022598"/>
    </source>
</evidence>
<keyword evidence="6" id="KW-0067">ATP-binding</keyword>
<dbReference type="Gene3D" id="3.30.930.10">
    <property type="entry name" value="Bira Bifunctional Protein, Domain 2"/>
    <property type="match status" value="1"/>
</dbReference>
<dbReference type="Pfam" id="PF21948">
    <property type="entry name" value="LplA-B_cat"/>
    <property type="match status" value="1"/>
</dbReference>
<dbReference type="InterPro" id="IPR004143">
    <property type="entry name" value="BPL_LPL_catalytic"/>
</dbReference>
<dbReference type="PANTHER" id="PTHR12561:SF3">
    <property type="entry name" value="LIPOYLTRANSFERASE 1, MITOCHONDRIAL"/>
    <property type="match status" value="1"/>
</dbReference>
<keyword evidence="4 9" id="KW-0436">Ligase</keyword>